<name>A0A6A6Q5L6_9PEZI</name>
<evidence type="ECO:0000313" key="2">
    <source>
        <dbReference type="EMBL" id="KAF2487605.1"/>
    </source>
</evidence>
<evidence type="ECO:0000256" key="1">
    <source>
        <dbReference type="SAM" id="MobiDB-lite"/>
    </source>
</evidence>
<dbReference type="AlphaFoldDB" id="A0A6A6Q5L6"/>
<gene>
    <name evidence="2" type="ORF">BDY17DRAFT_14478</name>
</gene>
<protein>
    <submittedName>
        <fullName evidence="2">Uncharacterized protein</fullName>
    </submittedName>
</protein>
<organism evidence="2 3">
    <name type="scientific">Neohortaea acidophila</name>
    <dbReference type="NCBI Taxonomy" id="245834"/>
    <lineage>
        <taxon>Eukaryota</taxon>
        <taxon>Fungi</taxon>
        <taxon>Dikarya</taxon>
        <taxon>Ascomycota</taxon>
        <taxon>Pezizomycotina</taxon>
        <taxon>Dothideomycetes</taxon>
        <taxon>Dothideomycetidae</taxon>
        <taxon>Mycosphaerellales</taxon>
        <taxon>Teratosphaeriaceae</taxon>
        <taxon>Neohortaea</taxon>
    </lineage>
</organism>
<feature type="compositionally biased region" description="Low complexity" evidence="1">
    <location>
        <begin position="281"/>
        <end position="293"/>
    </location>
</feature>
<evidence type="ECO:0000313" key="3">
    <source>
        <dbReference type="Proteomes" id="UP000799767"/>
    </source>
</evidence>
<proteinExistence type="predicted"/>
<feature type="region of interest" description="Disordered" evidence="1">
    <location>
        <begin position="276"/>
        <end position="314"/>
    </location>
</feature>
<dbReference type="RefSeq" id="XP_033594174.1">
    <property type="nucleotide sequence ID" value="XM_033729554.1"/>
</dbReference>
<accession>A0A6A6Q5L6</accession>
<dbReference type="GeneID" id="54470556"/>
<sequence length="352" mass="37692">MNAKTNKQLHWSQRVALVRHNLHSASRSGDFHFFKALQANGFTEGTNHVATLVEEIGDDADVVLAAMDDLNSGLAYSHQDAFKSVYDNLKDGLREGDMPTIKFSLYVDIAIQKSVADMAIDKMASSALALVQQQPVSAQEAAANIWITGATVVADCLEVSLKEMDSIESKMDDFIRLEASWNTVKASAICAVTVLKGIFHLMDSSSPQDTPKSQRSSSIVSASGVMLRRLSNAFAGSTTSSSRNSSVVSTHAPVTGAHAGNSSLSSNSNGPVYCTPNYMRGSGSSTQSFPSSTEFKQHRLDTIPHTPGSGPAVDDHPDPFDTSVPLPELPAMPVAPLPTMSLEPRMFVQTAF</sequence>
<reference evidence="2" key="1">
    <citation type="journal article" date="2020" name="Stud. Mycol.">
        <title>101 Dothideomycetes genomes: a test case for predicting lifestyles and emergence of pathogens.</title>
        <authorList>
            <person name="Haridas S."/>
            <person name="Albert R."/>
            <person name="Binder M."/>
            <person name="Bloem J."/>
            <person name="Labutti K."/>
            <person name="Salamov A."/>
            <person name="Andreopoulos B."/>
            <person name="Baker S."/>
            <person name="Barry K."/>
            <person name="Bills G."/>
            <person name="Bluhm B."/>
            <person name="Cannon C."/>
            <person name="Castanera R."/>
            <person name="Culley D."/>
            <person name="Daum C."/>
            <person name="Ezra D."/>
            <person name="Gonzalez J."/>
            <person name="Henrissat B."/>
            <person name="Kuo A."/>
            <person name="Liang C."/>
            <person name="Lipzen A."/>
            <person name="Lutzoni F."/>
            <person name="Magnuson J."/>
            <person name="Mondo S."/>
            <person name="Nolan M."/>
            <person name="Ohm R."/>
            <person name="Pangilinan J."/>
            <person name="Park H.-J."/>
            <person name="Ramirez L."/>
            <person name="Alfaro M."/>
            <person name="Sun H."/>
            <person name="Tritt A."/>
            <person name="Yoshinaga Y."/>
            <person name="Zwiers L.-H."/>
            <person name="Turgeon B."/>
            <person name="Goodwin S."/>
            <person name="Spatafora J."/>
            <person name="Crous P."/>
            <person name="Grigoriev I."/>
        </authorList>
    </citation>
    <scope>NUCLEOTIDE SEQUENCE</scope>
    <source>
        <strain evidence="2">CBS 113389</strain>
    </source>
</reference>
<dbReference type="EMBL" id="MU001631">
    <property type="protein sequence ID" value="KAF2487605.1"/>
    <property type="molecule type" value="Genomic_DNA"/>
</dbReference>
<dbReference type="Proteomes" id="UP000799767">
    <property type="component" value="Unassembled WGS sequence"/>
</dbReference>
<keyword evidence="3" id="KW-1185">Reference proteome</keyword>
<dbReference type="OrthoDB" id="5342588at2759"/>